<keyword evidence="8 9" id="KW-0456">Lyase</keyword>
<dbReference type="CDD" id="cd00331">
    <property type="entry name" value="IGPS"/>
    <property type="match status" value="1"/>
</dbReference>
<dbReference type="HAMAP" id="MF_00134_B">
    <property type="entry name" value="IGPS_B"/>
    <property type="match status" value="1"/>
</dbReference>
<protein>
    <recommendedName>
        <fullName evidence="9">Indole-3-glycerol phosphate synthase</fullName>
        <shortName evidence="9">IGPS</shortName>
        <ecNumber evidence="9">4.1.1.48</ecNumber>
    </recommendedName>
</protein>
<dbReference type="PROSITE" id="PS00614">
    <property type="entry name" value="IGPS"/>
    <property type="match status" value="1"/>
</dbReference>
<dbReference type="InterPro" id="IPR013785">
    <property type="entry name" value="Aldolase_TIM"/>
</dbReference>
<dbReference type="UniPathway" id="UPA00035">
    <property type="reaction ID" value="UER00043"/>
</dbReference>
<dbReference type="InterPro" id="IPR013798">
    <property type="entry name" value="Indole-3-glycerol_P_synth_dom"/>
</dbReference>
<evidence type="ECO:0000256" key="2">
    <source>
        <dbReference type="ARBA" id="ARBA00004696"/>
    </source>
</evidence>
<dbReference type="AlphaFoldDB" id="A0A1M5XYU9"/>
<comment type="catalytic activity">
    <reaction evidence="1 9">
        <text>1-(2-carboxyphenylamino)-1-deoxy-D-ribulose 5-phosphate + H(+) = (1S,2R)-1-C-(indol-3-yl)glycerol 3-phosphate + CO2 + H2O</text>
        <dbReference type="Rhea" id="RHEA:23476"/>
        <dbReference type="ChEBI" id="CHEBI:15377"/>
        <dbReference type="ChEBI" id="CHEBI:15378"/>
        <dbReference type="ChEBI" id="CHEBI:16526"/>
        <dbReference type="ChEBI" id="CHEBI:58613"/>
        <dbReference type="ChEBI" id="CHEBI:58866"/>
        <dbReference type="EC" id="4.1.1.48"/>
    </reaction>
</comment>
<evidence type="ECO:0000256" key="9">
    <source>
        <dbReference type="HAMAP-Rule" id="MF_00134"/>
    </source>
</evidence>
<evidence type="ECO:0000256" key="1">
    <source>
        <dbReference type="ARBA" id="ARBA00001633"/>
    </source>
</evidence>
<reference evidence="11 12" key="1">
    <citation type="submission" date="2016-11" db="EMBL/GenBank/DDBJ databases">
        <authorList>
            <person name="Jaros S."/>
            <person name="Januszkiewicz K."/>
            <person name="Wedrychowicz H."/>
        </authorList>
    </citation>
    <scope>NUCLEOTIDE SEQUENCE [LARGE SCALE GENOMIC DNA]</scope>
    <source>
        <strain evidence="11 12">DSM 8605</strain>
    </source>
</reference>
<keyword evidence="5 9" id="KW-0210">Decarboxylase</keyword>
<feature type="domain" description="Indole-3-glycerol phosphate synthase" evidence="10">
    <location>
        <begin position="3"/>
        <end position="251"/>
    </location>
</feature>
<evidence type="ECO:0000256" key="6">
    <source>
        <dbReference type="ARBA" id="ARBA00022822"/>
    </source>
</evidence>
<dbReference type="InterPro" id="IPR045186">
    <property type="entry name" value="Indole-3-glycerol_P_synth"/>
</dbReference>
<organism evidence="11 12">
    <name type="scientific">Clostridium grantii DSM 8605</name>
    <dbReference type="NCBI Taxonomy" id="1121316"/>
    <lineage>
        <taxon>Bacteria</taxon>
        <taxon>Bacillati</taxon>
        <taxon>Bacillota</taxon>
        <taxon>Clostridia</taxon>
        <taxon>Eubacteriales</taxon>
        <taxon>Clostridiaceae</taxon>
        <taxon>Clostridium</taxon>
    </lineage>
</organism>
<dbReference type="Gene3D" id="3.20.20.70">
    <property type="entry name" value="Aldolase class I"/>
    <property type="match status" value="1"/>
</dbReference>
<accession>A0A1M5XYU9</accession>
<dbReference type="Pfam" id="PF00218">
    <property type="entry name" value="IGPS"/>
    <property type="match status" value="1"/>
</dbReference>
<dbReference type="EC" id="4.1.1.48" evidence="9"/>
<dbReference type="SUPFAM" id="SSF51366">
    <property type="entry name" value="Ribulose-phoshate binding barrel"/>
    <property type="match status" value="1"/>
</dbReference>
<comment type="similarity">
    <text evidence="3 9">Belongs to the TrpC family.</text>
</comment>
<keyword evidence="6 9" id="KW-0822">Tryptophan biosynthesis</keyword>
<evidence type="ECO:0000256" key="5">
    <source>
        <dbReference type="ARBA" id="ARBA00022793"/>
    </source>
</evidence>
<evidence type="ECO:0000256" key="8">
    <source>
        <dbReference type="ARBA" id="ARBA00023239"/>
    </source>
</evidence>
<dbReference type="InterPro" id="IPR011060">
    <property type="entry name" value="RibuloseP-bd_barrel"/>
</dbReference>
<sequence>MILDEIVERKKKDLQNKKFLSIEEYKKAAKEVPAKNSFYQALSKKELSIIGEIKKASPSKGIIKQDFFPLEIASEYEAAVDAISVLTEENYFLGNLSILKEVSRSNKLPLLRKDFIIDEREIYEAKISGASAVLLIVAILEEETLKEFIQLTQSLNIDALVEVHDEEEVEIAIKAGADIIGINNRNLKDFSVSLETTKKLRKLIPENILVVSESGIHEIEHIKFLSQCNINAILVGESFMRCEDIKVKAKEFKSNYKMEAL</sequence>
<proteinExistence type="inferred from homology"/>
<evidence type="ECO:0000256" key="3">
    <source>
        <dbReference type="ARBA" id="ARBA00008737"/>
    </source>
</evidence>
<dbReference type="NCBIfam" id="NF001377">
    <property type="entry name" value="PRK00278.2-4"/>
    <property type="match status" value="1"/>
</dbReference>
<dbReference type="Proteomes" id="UP000184447">
    <property type="component" value="Unassembled WGS sequence"/>
</dbReference>
<name>A0A1M5XYU9_9CLOT</name>
<dbReference type="STRING" id="1121316.SAMN02745207_04038"/>
<dbReference type="FunFam" id="3.20.20.70:FF:000024">
    <property type="entry name" value="Indole-3-glycerol phosphate synthase"/>
    <property type="match status" value="1"/>
</dbReference>
<evidence type="ECO:0000313" key="11">
    <source>
        <dbReference type="EMBL" id="SHI04912.1"/>
    </source>
</evidence>
<evidence type="ECO:0000256" key="4">
    <source>
        <dbReference type="ARBA" id="ARBA00022605"/>
    </source>
</evidence>
<dbReference type="RefSeq" id="WP_073340840.1">
    <property type="nucleotide sequence ID" value="NZ_FQXM01000042.1"/>
</dbReference>
<gene>
    <name evidence="9" type="primary">trpC</name>
    <name evidence="11" type="ORF">SAMN02745207_04038</name>
</gene>
<comment type="pathway">
    <text evidence="2 9">Amino-acid biosynthesis; L-tryptophan biosynthesis; L-tryptophan from chorismate: step 4/5.</text>
</comment>
<dbReference type="OrthoDB" id="9804217at2"/>
<dbReference type="GO" id="GO:0000162">
    <property type="term" value="P:L-tryptophan biosynthetic process"/>
    <property type="evidence" value="ECO:0007669"/>
    <property type="project" value="UniProtKB-UniRule"/>
</dbReference>
<evidence type="ECO:0000313" key="12">
    <source>
        <dbReference type="Proteomes" id="UP000184447"/>
    </source>
</evidence>
<dbReference type="PANTHER" id="PTHR22854">
    <property type="entry name" value="TRYPTOPHAN BIOSYNTHESIS PROTEIN"/>
    <property type="match status" value="1"/>
</dbReference>
<evidence type="ECO:0000256" key="7">
    <source>
        <dbReference type="ARBA" id="ARBA00023141"/>
    </source>
</evidence>
<keyword evidence="4 9" id="KW-0028">Amino-acid biosynthesis</keyword>
<dbReference type="GO" id="GO:0004425">
    <property type="term" value="F:indole-3-glycerol-phosphate synthase activity"/>
    <property type="evidence" value="ECO:0007669"/>
    <property type="project" value="UniProtKB-UniRule"/>
</dbReference>
<dbReference type="PANTHER" id="PTHR22854:SF2">
    <property type="entry name" value="INDOLE-3-GLYCEROL-PHOSPHATE SYNTHASE"/>
    <property type="match status" value="1"/>
</dbReference>
<evidence type="ECO:0000259" key="10">
    <source>
        <dbReference type="Pfam" id="PF00218"/>
    </source>
</evidence>
<keyword evidence="7 9" id="KW-0057">Aromatic amino acid biosynthesis</keyword>
<dbReference type="InterPro" id="IPR001468">
    <property type="entry name" value="Indole-3-GlycerolPSynthase_CS"/>
</dbReference>
<dbReference type="EMBL" id="FQXM01000042">
    <property type="protein sequence ID" value="SHI04912.1"/>
    <property type="molecule type" value="Genomic_DNA"/>
</dbReference>
<dbReference type="GO" id="GO:0004640">
    <property type="term" value="F:phosphoribosylanthranilate isomerase activity"/>
    <property type="evidence" value="ECO:0007669"/>
    <property type="project" value="TreeGrafter"/>
</dbReference>
<keyword evidence="12" id="KW-1185">Reference proteome</keyword>